<gene>
    <name evidence="1" type="ORF">V8G54_030788</name>
</gene>
<organism evidence="1 2">
    <name type="scientific">Vigna mungo</name>
    <name type="common">Black gram</name>
    <name type="synonym">Phaseolus mungo</name>
    <dbReference type="NCBI Taxonomy" id="3915"/>
    <lineage>
        <taxon>Eukaryota</taxon>
        <taxon>Viridiplantae</taxon>
        <taxon>Streptophyta</taxon>
        <taxon>Embryophyta</taxon>
        <taxon>Tracheophyta</taxon>
        <taxon>Spermatophyta</taxon>
        <taxon>Magnoliopsida</taxon>
        <taxon>eudicotyledons</taxon>
        <taxon>Gunneridae</taxon>
        <taxon>Pentapetalae</taxon>
        <taxon>rosids</taxon>
        <taxon>fabids</taxon>
        <taxon>Fabales</taxon>
        <taxon>Fabaceae</taxon>
        <taxon>Papilionoideae</taxon>
        <taxon>50 kb inversion clade</taxon>
        <taxon>NPAAA clade</taxon>
        <taxon>indigoferoid/millettioid clade</taxon>
        <taxon>Phaseoleae</taxon>
        <taxon>Vigna</taxon>
    </lineage>
</organism>
<evidence type="ECO:0000313" key="2">
    <source>
        <dbReference type="Proteomes" id="UP001374535"/>
    </source>
</evidence>
<sequence>MLGSGSRRVGGGEERVAEGALELDRVAEESGLEMGPVPRAFAFDGARAHCEKALVALPNRPDGSVGVRVGGGGRHCGSDGGSHWCLAGVGAVLYQELHVVARCLRNCVNENEQELDRLGLVYIELVFGEFDALHGNGEKRKKNGAWVHAT</sequence>
<dbReference type="Proteomes" id="UP001374535">
    <property type="component" value="Chromosome 9"/>
</dbReference>
<protein>
    <submittedName>
        <fullName evidence="1">Uncharacterized protein</fullName>
    </submittedName>
</protein>
<dbReference type="AlphaFoldDB" id="A0AAQ3RMQ8"/>
<name>A0AAQ3RMQ8_VIGMU</name>
<evidence type="ECO:0000313" key="1">
    <source>
        <dbReference type="EMBL" id="WVY98637.1"/>
    </source>
</evidence>
<reference evidence="1 2" key="1">
    <citation type="journal article" date="2023" name="Life. Sci Alliance">
        <title>Evolutionary insights into 3D genome organization and epigenetic landscape of Vigna mungo.</title>
        <authorList>
            <person name="Junaid A."/>
            <person name="Singh B."/>
            <person name="Bhatia S."/>
        </authorList>
    </citation>
    <scope>NUCLEOTIDE SEQUENCE [LARGE SCALE GENOMIC DNA]</scope>
    <source>
        <strain evidence="1">Urdbean</strain>
    </source>
</reference>
<accession>A0AAQ3RMQ8</accession>
<feature type="non-terminal residue" evidence="1">
    <location>
        <position position="150"/>
    </location>
</feature>
<proteinExistence type="predicted"/>
<dbReference type="EMBL" id="CP144692">
    <property type="protein sequence ID" value="WVY98637.1"/>
    <property type="molecule type" value="Genomic_DNA"/>
</dbReference>
<keyword evidence="2" id="KW-1185">Reference proteome</keyword>